<reference evidence="3 4" key="1">
    <citation type="journal article" date="2014" name="BMC Genomics">
        <title>Genome sequencing of four Aureobasidium pullulans varieties: biotechnological potential, stress tolerance, and description of new species.</title>
        <authorList>
            <person name="Gostin Ar C."/>
            <person name="Ohm R.A."/>
            <person name="Kogej T."/>
            <person name="Sonjak S."/>
            <person name="Turk M."/>
            <person name="Zajc J."/>
            <person name="Zalar P."/>
            <person name="Grube M."/>
            <person name="Sun H."/>
            <person name="Han J."/>
            <person name="Sharma A."/>
            <person name="Chiniquy J."/>
            <person name="Ngan C.Y."/>
            <person name="Lipzen A."/>
            <person name="Barry K."/>
            <person name="Grigoriev I.V."/>
            <person name="Gunde-Cimerman N."/>
        </authorList>
    </citation>
    <scope>NUCLEOTIDE SEQUENCE [LARGE SCALE GENOMIC DNA]</scope>
    <source>
        <strain evidence="3 4">EXF-2481</strain>
    </source>
</reference>
<dbReference type="EMBL" id="KL584759">
    <property type="protein sequence ID" value="KEQ95271.1"/>
    <property type="molecule type" value="Genomic_DNA"/>
</dbReference>
<dbReference type="GO" id="GO:0003700">
    <property type="term" value="F:DNA-binding transcription factor activity"/>
    <property type="evidence" value="ECO:0007669"/>
    <property type="project" value="InterPro"/>
</dbReference>
<dbReference type="GO" id="GO:0006351">
    <property type="term" value="P:DNA-templated transcription"/>
    <property type="evidence" value="ECO:0007669"/>
    <property type="project" value="InterPro"/>
</dbReference>
<dbReference type="GO" id="GO:0003677">
    <property type="term" value="F:DNA binding"/>
    <property type="evidence" value="ECO:0007669"/>
    <property type="project" value="InterPro"/>
</dbReference>
<dbReference type="HOGENOM" id="CLU_009377_1_1_1"/>
<dbReference type="OrthoDB" id="103819at2759"/>
<evidence type="ECO:0000256" key="1">
    <source>
        <dbReference type="ARBA" id="ARBA00023242"/>
    </source>
</evidence>
<dbReference type="OMA" id="NLFVEQH"/>
<dbReference type="GeneID" id="25363949"/>
<gene>
    <name evidence="3" type="ORF">AUEXF2481DRAFT_29361</name>
</gene>
<accession>A0A074Z8W9</accession>
<dbReference type="SMART" id="SM00906">
    <property type="entry name" value="Fungal_trans"/>
    <property type="match status" value="1"/>
</dbReference>
<keyword evidence="1" id="KW-0539">Nucleus</keyword>
<dbReference type="RefSeq" id="XP_013343779.1">
    <property type="nucleotide sequence ID" value="XM_013488325.1"/>
</dbReference>
<dbReference type="InterPro" id="IPR050987">
    <property type="entry name" value="AtrR-like"/>
</dbReference>
<evidence type="ECO:0000313" key="3">
    <source>
        <dbReference type="EMBL" id="KEQ95271.1"/>
    </source>
</evidence>
<dbReference type="STRING" id="1043005.A0A074Z8W9"/>
<dbReference type="InterPro" id="IPR007219">
    <property type="entry name" value="XnlR_reg_dom"/>
</dbReference>
<dbReference type="PANTHER" id="PTHR46910">
    <property type="entry name" value="TRANSCRIPTION FACTOR PDR1"/>
    <property type="match status" value="1"/>
</dbReference>
<dbReference type="InParanoid" id="A0A074Z8W9"/>
<keyword evidence="4" id="KW-1185">Reference proteome</keyword>
<dbReference type="CDD" id="cd12148">
    <property type="entry name" value="fungal_TF_MHR"/>
    <property type="match status" value="1"/>
</dbReference>
<sequence>MTSDTDHNLTSSGQIGRAFSVITVEHVRFAATDLRLVQIVYLPGHRLTSEQKIDSMEERLSGIESQLTETNNMLRALLSRGELASTVELATPTLEDSRVHSEDNDISQTTSFGGETSMIAHSRRARGDVERLLQSIPSTRDRPEISLALDALRKATQNRSGDSSSLLHDVCSIDYQKIALDSFPPYEIVLDMVRDAQASDSLFFFIWSPFFTPPEFLHLCNQLYHSEHLLAGHPNDSELSAKKTRHDPAYWSFASAFLAHFEAYLRSYSVLTSPSTENVMAIVFGAAHAIQKADFASAWPLVSMACSMCQALGWHKISEQNLQQTQAQRILFWVVYYFDRCLSLRLSRSAVLQDNDITVGYPSEPSRPEYRSWYMWFRILVDVATMHGHVYERLYSPGSMKHSSRQRSDSIQELVTGLDAISKTNSEIIKTTMYRKQYMVFLVKSNLVVIGCLRTLIYRSVVPAASETHISLDPRCVLAARDTIRYHLDVTEMLQGKQDGSATDYASWTILNCPFTPFVVLFCHIISTFDEDDLILLQSFTKSLEDTDTRSPNSMKDFHNLCEAFSSLARQYVAACKNASSGSALFAQTTDSAGDLNFLLPDGFEEWLSGSQNLDQIDWTSWAAEMT</sequence>
<evidence type="ECO:0000313" key="4">
    <source>
        <dbReference type="Proteomes" id="UP000030641"/>
    </source>
</evidence>
<evidence type="ECO:0000259" key="2">
    <source>
        <dbReference type="SMART" id="SM00906"/>
    </source>
</evidence>
<feature type="domain" description="Xylanolytic transcriptional activator regulatory" evidence="2">
    <location>
        <begin position="298"/>
        <end position="368"/>
    </location>
</feature>
<dbReference type="Pfam" id="PF04082">
    <property type="entry name" value="Fungal_trans"/>
    <property type="match status" value="1"/>
</dbReference>
<dbReference type="Proteomes" id="UP000030641">
    <property type="component" value="Unassembled WGS sequence"/>
</dbReference>
<organism evidence="3 4">
    <name type="scientific">Aureobasidium subglaciale (strain EXF-2481)</name>
    <name type="common">Aureobasidium pullulans var. subglaciale</name>
    <dbReference type="NCBI Taxonomy" id="1043005"/>
    <lineage>
        <taxon>Eukaryota</taxon>
        <taxon>Fungi</taxon>
        <taxon>Dikarya</taxon>
        <taxon>Ascomycota</taxon>
        <taxon>Pezizomycotina</taxon>
        <taxon>Dothideomycetes</taxon>
        <taxon>Dothideomycetidae</taxon>
        <taxon>Dothideales</taxon>
        <taxon>Saccotheciaceae</taxon>
        <taxon>Aureobasidium</taxon>
    </lineage>
</organism>
<proteinExistence type="predicted"/>
<name>A0A074Z8W9_AURSE</name>
<protein>
    <recommendedName>
        <fullName evidence="2">Xylanolytic transcriptional activator regulatory domain-containing protein</fullName>
    </recommendedName>
</protein>
<dbReference type="AlphaFoldDB" id="A0A074Z8W9"/>
<dbReference type="PANTHER" id="PTHR46910:SF5">
    <property type="entry name" value="ZN(II)2CYS6 TRANSCRIPTION FACTOR (EUROFUNG)"/>
    <property type="match status" value="1"/>
</dbReference>
<dbReference type="GO" id="GO:0008270">
    <property type="term" value="F:zinc ion binding"/>
    <property type="evidence" value="ECO:0007669"/>
    <property type="project" value="InterPro"/>
</dbReference>